<dbReference type="Gene3D" id="3.20.20.190">
    <property type="entry name" value="Phosphatidylinositol (PI) phosphodiesterase"/>
    <property type="match status" value="1"/>
</dbReference>
<feature type="region of interest" description="Disordered" evidence="1">
    <location>
        <begin position="220"/>
        <end position="240"/>
    </location>
</feature>
<sequence length="768" mass="83773">MFPGRHRADTARTYVLRMRTVSSAAMAAAIFLTTFTGAAAHEGRTDHRPASVPVLEQRATLSADHLAEGPPSGAEATPANGRTGPFDGQVIPGFSAMVDNGDGTFWAMPDNGFGNRQNSGDFLLRLYLIAPQWETAEGGAGEIEVLETVSLRDPHHRVPFPVVNEDTEERLLTGNDFDIESVVRQPDGSFWIGEEFGPFLLHVDADGVVLEEPVPLADVREGGSGELRSPQNPYLAAGERPDLGASKGFEAMAASKDGRHLYPVLEGAVVGDDDQRRRWIFEFDAERREYTGRTWAYETDTDANLVGDAFMTKKNRLIILERDDFDGPEAVTKRIYAIDLRRTDDAGHLEKELVVDLLGIANPAGIGAETSPGAYGVDEQFSFPFQSVEVLLQLQDGRLLIGNDNNYPGNDARHPGTPDDTELIVLGQDRIRPGAGADAEVIGHRGASGHRPEHTLAAYQLAAAQCADYIEPDLVPTKDGELVARHENEIGGTTDVEDRPEFADRRTTKTVDGTEYTGWFTEDFTLAELRTLRAEERIPDTRPANTAFDGLYPIPTFEEVVDFARRSRTCDGQPLGIAPELKHPTYFDSIGLSMEEPVVEILEVNDHGDRKDPVVLQSFETANLRELDELTDVRLAQLANCTGAPYDLVAAGDPRTYADLTTRDGLREIASYADVLGACKDLMIPREADGTLGEPTAVIADAHAAGLEVHGWTFRAENTFLPAEYRSSADPAEHGDLIGEIRTFLEAGMDGLFSDHPDLAVAAVDERG</sequence>
<evidence type="ECO:0000313" key="5">
    <source>
        <dbReference type="Proteomes" id="UP000321103"/>
    </source>
</evidence>
<dbReference type="Pfam" id="PF03009">
    <property type="entry name" value="GDPD"/>
    <property type="match status" value="1"/>
</dbReference>
<feature type="domain" description="GP-PDE" evidence="3">
    <location>
        <begin position="439"/>
        <end position="764"/>
    </location>
</feature>
<dbReference type="SUPFAM" id="SSF51695">
    <property type="entry name" value="PLC-like phosphodiesterases"/>
    <property type="match status" value="1"/>
</dbReference>
<evidence type="ECO:0000259" key="3">
    <source>
        <dbReference type="PROSITE" id="PS51704"/>
    </source>
</evidence>
<dbReference type="GO" id="GO:0008081">
    <property type="term" value="F:phosphoric diester hydrolase activity"/>
    <property type="evidence" value="ECO:0007669"/>
    <property type="project" value="InterPro"/>
</dbReference>
<accession>A0A512IGM1</accession>
<protein>
    <recommendedName>
        <fullName evidence="3">GP-PDE domain-containing protein</fullName>
    </recommendedName>
</protein>
<dbReference type="InterPro" id="IPR027372">
    <property type="entry name" value="Phytase-like_dom"/>
</dbReference>
<dbReference type="AlphaFoldDB" id="A0A512IGM1"/>
<feature type="signal peptide" evidence="2">
    <location>
        <begin position="1"/>
        <end position="27"/>
    </location>
</feature>
<dbReference type="InterPro" id="IPR030395">
    <property type="entry name" value="GP_PDE_dom"/>
</dbReference>
<organism evidence="4 5">
    <name type="scientific">Kocuria turfanensis</name>
    <dbReference type="NCBI Taxonomy" id="388357"/>
    <lineage>
        <taxon>Bacteria</taxon>
        <taxon>Bacillati</taxon>
        <taxon>Actinomycetota</taxon>
        <taxon>Actinomycetes</taxon>
        <taxon>Micrococcales</taxon>
        <taxon>Micrococcaceae</taxon>
        <taxon>Kocuria</taxon>
    </lineage>
</organism>
<dbReference type="GO" id="GO:0006629">
    <property type="term" value="P:lipid metabolic process"/>
    <property type="evidence" value="ECO:0007669"/>
    <property type="project" value="InterPro"/>
</dbReference>
<dbReference type="InterPro" id="IPR017946">
    <property type="entry name" value="PLC-like_Pdiesterase_TIM-brl"/>
</dbReference>
<feature type="chain" id="PRO_5039238649" description="GP-PDE domain-containing protein" evidence="2">
    <location>
        <begin position="28"/>
        <end position="768"/>
    </location>
</feature>
<keyword evidence="5" id="KW-1185">Reference proteome</keyword>
<evidence type="ECO:0000256" key="2">
    <source>
        <dbReference type="SAM" id="SignalP"/>
    </source>
</evidence>
<dbReference type="Proteomes" id="UP000321103">
    <property type="component" value="Unassembled WGS sequence"/>
</dbReference>
<evidence type="ECO:0000313" key="4">
    <source>
        <dbReference type="EMBL" id="GEO96854.1"/>
    </source>
</evidence>
<dbReference type="STRING" id="388357.GCA_001580365_02292"/>
<reference evidence="4 5" key="1">
    <citation type="submission" date="2019-07" db="EMBL/GenBank/DDBJ databases">
        <title>Whole genome shotgun sequence of Kocuria turfanensis NBRC 107627.</title>
        <authorList>
            <person name="Hosoyama A."/>
            <person name="Uohara A."/>
            <person name="Ohji S."/>
            <person name="Ichikawa N."/>
        </authorList>
    </citation>
    <scope>NUCLEOTIDE SEQUENCE [LARGE SCALE GENOMIC DNA]</scope>
    <source>
        <strain evidence="4 5">NBRC 107627</strain>
    </source>
</reference>
<name>A0A512IGM1_9MICC</name>
<feature type="region of interest" description="Disordered" evidence="1">
    <location>
        <begin position="65"/>
        <end position="87"/>
    </location>
</feature>
<dbReference type="Pfam" id="PF13449">
    <property type="entry name" value="Phytase-like"/>
    <property type="match status" value="1"/>
</dbReference>
<proteinExistence type="predicted"/>
<comment type="caution">
    <text evidence="4">The sequence shown here is derived from an EMBL/GenBank/DDBJ whole genome shotgun (WGS) entry which is preliminary data.</text>
</comment>
<dbReference type="CDD" id="cd08602">
    <property type="entry name" value="GDPD_ScGlpQ1_like"/>
    <property type="match status" value="1"/>
</dbReference>
<dbReference type="PANTHER" id="PTHR37957">
    <property type="entry name" value="BLR7070 PROTEIN"/>
    <property type="match status" value="1"/>
</dbReference>
<dbReference type="PROSITE" id="PS51704">
    <property type="entry name" value="GP_PDE"/>
    <property type="match status" value="1"/>
</dbReference>
<dbReference type="PANTHER" id="PTHR37957:SF1">
    <property type="entry name" value="PHYTASE-LIKE DOMAIN-CONTAINING PROTEIN"/>
    <property type="match status" value="1"/>
</dbReference>
<gene>
    <name evidence="4" type="ORF">KTU01_29770</name>
</gene>
<evidence type="ECO:0000256" key="1">
    <source>
        <dbReference type="SAM" id="MobiDB-lite"/>
    </source>
</evidence>
<keyword evidence="2" id="KW-0732">Signal</keyword>
<dbReference type="EMBL" id="BJZS01000099">
    <property type="protein sequence ID" value="GEO96854.1"/>
    <property type="molecule type" value="Genomic_DNA"/>
</dbReference>